<reference evidence="1" key="1">
    <citation type="journal article" date="2020" name="Nature">
        <title>Giant virus diversity and host interactions through global metagenomics.</title>
        <authorList>
            <person name="Schulz F."/>
            <person name="Roux S."/>
            <person name="Paez-Espino D."/>
            <person name="Jungbluth S."/>
            <person name="Walsh D.A."/>
            <person name="Denef V.J."/>
            <person name="McMahon K.D."/>
            <person name="Konstantinidis K.T."/>
            <person name="Eloe-Fadrosh E.A."/>
            <person name="Kyrpides N.C."/>
            <person name="Woyke T."/>
        </authorList>
    </citation>
    <scope>NUCLEOTIDE SEQUENCE</scope>
    <source>
        <strain evidence="1">GVMAG-M-3300024258-28</strain>
    </source>
</reference>
<proteinExistence type="predicted"/>
<dbReference type="EMBL" id="MN740222">
    <property type="protein sequence ID" value="QHT94455.1"/>
    <property type="molecule type" value="Genomic_DNA"/>
</dbReference>
<dbReference type="AlphaFoldDB" id="A0A6C0IPM7"/>
<protein>
    <submittedName>
        <fullName evidence="1">Uncharacterized protein</fullName>
    </submittedName>
</protein>
<accession>A0A6C0IPM7</accession>
<organism evidence="1">
    <name type="scientific">viral metagenome</name>
    <dbReference type="NCBI Taxonomy" id="1070528"/>
    <lineage>
        <taxon>unclassified sequences</taxon>
        <taxon>metagenomes</taxon>
        <taxon>organismal metagenomes</taxon>
    </lineage>
</organism>
<name>A0A6C0IPM7_9ZZZZ</name>
<sequence length="38" mass="4611">MKKNHIFSFFNTTIINAINIKKMMQHKKYISKKKNVKN</sequence>
<evidence type="ECO:0000313" key="1">
    <source>
        <dbReference type="EMBL" id="QHT94455.1"/>
    </source>
</evidence>